<reference evidence="1 2" key="1">
    <citation type="submission" date="2020-08" db="EMBL/GenBank/DDBJ databases">
        <title>A Genomic Blueprint of the Chicken Gut Microbiome.</title>
        <authorList>
            <person name="Gilroy R."/>
            <person name="Ravi A."/>
            <person name="Getino M."/>
            <person name="Pursley I."/>
            <person name="Horton D.L."/>
            <person name="Alikhan N.-F."/>
            <person name="Baker D."/>
            <person name="Gharbi K."/>
            <person name="Hall N."/>
            <person name="Watson M."/>
            <person name="Adriaenssens E.M."/>
            <person name="Foster-Nyarko E."/>
            <person name="Jarju S."/>
            <person name="Secka A."/>
            <person name="Antonio M."/>
            <person name="Oren A."/>
            <person name="Chaudhuri R."/>
            <person name="La Ragione R.M."/>
            <person name="Hildebrand F."/>
            <person name="Pallen M.J."/>
        </authorList>
    </citation>
    <scope>NUCLEOTIDE SEQUENCE [LARGE SCALE GENOMIC DNA]</scope>
    <source>
        <strain evidence="1 2">Sa1YUN3</strain>
    </source>
</reference>
<evidence type="ECO:0000313" key="2">
    <source>
        <dbReference type="Proteomes" id="UP000616346"/>
    </source>
</evidence>
<dbReference type="Pfam" id="PF20194">
    <property type="entry name" value="DUF6557"/>
    <property type="match status" value="1"/>
</dbReference>
<name>A0ABR8VF83_9BACT</name>
<proteinExistence type="predicted"/>
<dbReference type="InterPro" id="IPR046687">
    <property type="entry name" value="DUF6557"/>
</dbReference>
<dbReference type="RefSeq" id="WP_191710921.1">
    <property type="nucleotide sequence ID" value="NZ_JACSPQ010000055.1"/>
</dbReference>
<comment type="caution">
    <text evidence="1">The sequence shown here is derived from an EMBL/GenBank/DDBJ whole genome shotgun (WGS) entry which is preliminary data.</text>
</comment>
<sequence length="324" mass="38705">MTLKELLTQVGFDELLPYLEKHEPEHLDNLYDFREAYDILRNMKPANNFEGKIFVEWHGGEWEDEEKWIGVSPMHDCTWEEDLAKEIVVADDVHLTLAELAMHCLWEITYWGFSPQEQLETFNRKFNYHKPTNQYEIALDKLEESIWKHQTPRRFRCRGENGERYTTLQSTRYLFNDRKNRSKRKREYRQDKREEYLKQMAARENLITKLSAEGSSFKRSDVDFLLHIEYGRQYDYLSVTSGTDGRLDYILESMTKYQQLALEKYNNAVVFIKVPNCCPLTEQELNKFKKAICLYLGYDDILFGTSDYESNKHDVKAMLMLSQR</sequence>
<keyword evidence="2" id="KW-1185">Reference proteome</keyword>
<protein>
    <submittedName>
        <fullName evidence="1">Uncharacterized protein</fullName>
    </submittedName>
</protein>
<accession>A0ABR8VF83</accession>
<evidence type="ECO:0000313" key="1">
    <source>
        <dbReference type="EMBL" id="MBD8003375.1"/>
    </source>
</evidence>
<organism evidence="1 2">
    <name type="scientific">Phocaeicola faecium</name>
    <dbReference type="NCBI Taxonomy" id="2762213"/>
    <lineage>
        <taxon>Bacteria</taxon>
        <taxon>Pseudomonadati</taxon>
        <taxon>Bacteroidota</taxon>
        <taxon>Bacteroidia</taxon>
        <taxon>Bacteroidales</taxon>
        <taxon>Bacteroidaceae</taxon>
        <taxon>Phocaeicola</taxon>
    </lineage>
</organism>
<gene>
    <name evidence="1" type="ORF">H9626_14410</name>
</gene>
<dbReference type="EMBL" id="JACSPQ010000055">
    <property type="protein sequence ID" value="MBD8003375.1"/>
    <property type="molecule type" value="Genomic_DNA"/>
</dbReference>
<dbReference type="Proteomes" id="UP000616346">
    <property type="component" value="Unassembled WGS sequence"/>
</dbReference>